<evidence type="ECO:0000256" key="17">
    <source>
        <dbReference type="ARBA" id="ARBA00041765"/>
    </source>
</evidence>
<dbReference type="Gene3D" id="3.90.1150.10">
    <property type="entry name" value="Aspartate Aminotransferase, domain 1"/>
    <property type="match status" value="1"/>
</dbReference>
<keyword evidence="9 19" id="KW-0812">Transmembrane</keyword>
<comment type="similarity">
    <text evidence="5">Belongs to the peroxisomal membrane protein PXMP2/4 family.</text>
</comment>
<reference evidence="21 22" key="1">
    <citation type="submission" date="2015-04" db="EMBL/GenBank/DDBJ databases">
        <title>Lasius niger genome sequencing.</title>
        <authorList>
            <person name="Konorov E.A."/>
            <person name="Nikitin M.A."/>
            <person name="Kirill M.V."/>
            <person name="Chang P."/>
        </authorList>
    </citation>
    <scope>NUCLEOTIDE SEQUENCE [LARGE SCALE GENOMIC DNA]</scope>
    <source>
        <tissue evidence="21">Whole</tissue>
    </source>
</reference>
<protein>
    <recommendedName>
        <fullName evidence="16">Serine palmitoyltransferase 1</fullName>
        <ecNumber evidence="7">2.3.1.50</ecNumber>
    </recommendedName>
    <alternativeName>
        <fullName evidence="17">Long chain base biosynthesis protein 1</fullName>
    </alternativeName>
    <alternativeName>
        <fullName evidence="18">Serine-palmitoyl-CoA transferase 1</fullName>
    </alternativeName>
</protein>
<evidence type="ECO:0000256" key="13">
    <source>
        <dbReference type="ARBA" id="ARBA00023098"/>
    </source>
</evidence>
<evidence type="ECO:0000256" key="19">
    <source>
        <dbReference type="SAM" id="Phobius"/>
    </source>
</evidence>
<dbReference type="AlphaFoldDB" id="A0A0J7N5Y3"/>
<dbReference type="FunFam" id="3.40.640.10:FF:000049">
    <property type="entry name" value="serine palmitoyltransferase 1 isoform X1"/>
    <property type="match status" value="1"/>
</dbReference>
<dbReference type="STRING" id="67767.A0A0J7N5Y3"/>
<comment type="pathway">
    <text evidence="3">Lipid metabolism; sphingolipid metabolism.</text>
</comment>
<evidence type="ECO:0000256" key="10">
    <source>
        <dbReference type="ARBA" id="ARBA00022898"/>
    </source>
</evidence>
<dbReference type="Pfam" id="PF00155">
    <property type="entry name" value="Aminotran_1_2"/>
    <property type="match status" value="1"/>
</dbReference>
<comment type="subcellular location">
    <subcellularLocation>
        <location evidence="2">Membrane</location>
        <topology evidence="2">Multi-pass membrane protein</topology>
    </subcellularLocation>
</comment>
<dbReference type="PANTHER" id="PTHR13693:SF2">
    <property type="entry name" value="SERINE PALMITOYLTRANSFERASE 1"/>
    <property type="match status" value="1"/>
</dbReference>
<keyword evidence="10" id="KW-0663">Pyridoxal phosphate</keyword>
<evidence type="ECO:0000256" key="15">
    <source>
        <dbReference type="ARBA" id="ARBA00023315"/>
    </source>
</evidence>
<gene>
    <name evidence="21" type="ORF">RF55_12491</name>
</gene>
<organism evidence="21 22">
    <name type="scientific">Lasius niger</name>
    <name type="common">Black garden ant</name>
    <dbReference type="NCBI Taxonomy" id="67767"/>
    <lineage>
        <taxon>Eukaryota</taxon>
        <taxon>Metazoa</taxon>
        <taxon>Ecdysozoa</taxon>
        <taxon>Arthropoda</taxon>
        <taxon>Hexapoda</taxon>
        <taxon>Insecta</taxon>
        <taxon>Pterygota</taxon>
        <taxon>Neoptera</taxon>
        <taxon>Endopterygota</taxon>
        <taxon>Hymenoptera</taxon>
        <taxon>Apocrita</taxon>
        <taxon>Aculeata</taxon>
        <taxon>Formicoidea</taxon>
        <taxon>Formicidae</taxon>
        <taxon>Formicinae</taxon>
        <taxon>Lasius</taxon>
        <taxon>Lasius</taxon>
    </lineage>
</organism>
<evidence type="ECO:0000256" key="6">
    <source>
        <dbReference type="ARBA" id="ARBA00008392"/>
    </source>
</evidence>
<feature type="domain" description="Aminotransferase class I/classII large" evidence="20">
    <location>
        <begin position="95"/>
        <end position="381"/>
    </location>
</feature>
<keyword evidence="12 19" id="KW-1133">Transmembrane helix</keyword>
<dbReference type="InterPro" id="IPR007248">
    <property type="entry name" value="Mpv17_PMP22"/>
</dbReference>
<dbReference type="EMBL" id="LBMM01009503">
    <property type="protein sequence ID" value="KMQ88080.1"/>
    <property type="molecule type" value="Genomic_DNA"/>
</dbReference>
<keyword evidence="15" id="KW-0012">Acyltransferase</keyword>
<dbReference type="PaxDb" id="67767-A0A0J7N5Y3"/>
<comment type="similarity">
    <text evidence="6">Belongs to the class-II pyridoxal-phosphate-dependent aminotransferase family.</text>
</comment>
<evidence type="ECO:0000256" key="2">
    <source>
        <dbReference type="ARBA" id="ARBA00004141"/>
    </source>
</evidence>
<evidence type="ECO:0000256" key="5">
    <source>
        <dbReference type="ARBA" id="ARBA00006824"/>
    </source>
</evidence>
<evidence type="ECO:0000256" key="4">
    <source>
        <dbReference type="ARBA" id="ARBA00004991"/>
    </source>
</evidence>
<dbReference type="GO" id="GO:0030170">
    <property type="term" value="F:pyridoxal phosphate binding"/>
    <property type="evidence" value="ECO:0007669"/>
    <property type="project" value="InterPro"/>
</dbReference>
<comment type="cofactor">
    <cofactor evidence="1">
        <name>pyridoxal 5'-phosphate</name>
        <dbReference type="ChEBI" id="CHEBI:597326"/>
    </cofactor>
</comment>
<feature type="transmembrane region" description="Helical" evidence="19">
    <location>
        <begin position="476"/>
        <end position="497"/>
    </location>
</feature>
<dbReference type="SUPFAM" id="SSF53383">
    <property type="entry name" value="PLP-dependent transferases"/>
    <property type="match status" value="1"/>
</dbReference>
<dbReference type="EC" id="2.3.1.50" evidence="7"/>
<comment type="pathway">
    <text evidence="4">Sphingolipid metabolism.</text>
</comment>
<accession>A0A0J7N5Y3</accession>
<evidence type="ECO:0000256" key="18">
    <source>
        <dbReference type="ARBA" id="ARBA00042649"/>
    </source>
</evidence>
<keyword evidence="8 21" id="KW-0808">Transferase</keyword>
<evidence type="ECO:0000256" key="16">
    <source>
        <dbReference type="ARBA" id="ARBA00041066"/>
    </source>
</evidence>
<feature type="transmembrane region" description="Helical" evidence="19">
    <location>
        <begin position="531"/>
        <end position="552"/>
    </location>
</feature>
<evidence type="ECO:0000256" key="9">
    <source>
        <dbReference type="ARBA" id="ARBA00022692"/>
    </source>
</evidence>
<evidence type="ECO:0000256" key="3">
    <source>
        <dbReference type="ARBA" id="ARBA00004760"/>
    </source>
</evidence>
<keyword evidence="11" id="KW-0746">Sphingolipid metabolism</keyword>
<dbReference type="GO" id="GO:0005783">
    <property type="term" value="C:endoplasmic reticulum"/>
    <property type="evidence" value="ECO:0007669"/>
    <property type="project" value="TreeGrafter"/>
</dbReference>
<evidence type="ECO:0000313" key="21">
    <source>
        <dbReference type="EMBL" id="KMQ88080.1"/>
    </source>
</evidence>
<dbReference type="GO" id="GO:0016020">
    <property type="term" value="C:membrane"/>
    <property type="evidence" value="ECO:0007669"/>
    <property type="project" value="UniProtKB-SubCell"/>
</dbReference>
<dbReference type="GO" id="GO:0046512">
    <property type="term" value="P:sphingosine biosynthetic process"/>
    <property type="evidence" value="ECO:0007669"/>
    <property type="project" value="TreeGrafter"/>
</dbReference>
<dbReference type="OrthoDB" id="3168162at2759"/>
<name>A0A0J7N5Y3_LASNI</name>
<evidence type="ECO:0000256" key="11">
    <source>
        <dbReference type="ARBA" id="ARBA00022919"/>
    </source>
</evidence>
<evidence type="ECO:0000256" key="7">
    <source>
        <dbReference type="ARBA" id="ARBA00013220"/>
    </source>
</evidence>
<keyword evidence="13" id="KW-0443">Lipid metabolism</keyword>
<dbReference type="Proteomes" id="UP000036403">
    <property type="component" value="Unassembled WGS sequence"/>
</dbReference>
<evidence type="ECO:0000256" key="1">
    <source>
        <dbReference type="ARBA" id="ARBA00001933"/>
    </source>
</evidence>
<dbReference type="InterPro" id="IPR004839">
    <property type="entry name" value="Aminotransferase_I/II_large"/>
</dbReference>
<dbReference type="PANTHER" id="PTHR13693">
    <property type="entry name" value="CLASS II AMINOTRANSFERASE/8-AMINO-7-OXONONANOATE SYNTHASE"/>
    <property type="match status" value="1"/>
</dbReference>
<keyword evidence="14 19" id="KW-0472">Membrane</keyword>
<evidence type="ECO:0000256" key="12">
    <source>
        <dbReference type="ARBA" id="ARBA00022989"/>
    </source>
</evidence>
<keyword evidence="22" id="KW-1185">Reference proteome</keyword>
<evidence type="ECO:0000256" key="14">
    <source>
        <dbReference type="ARBA" id="ARBA00023136"/>
    </source>
</evidence>
<dbReference type="InterPro" id="IPR015422">
    <property type="entry name" value="PyrdxlP-dep_Trfase_small"/>
</dbReference>
<evidence type="ECO:0000313" key="22">
    <source>
        <dbReference type="Proteomes" id="UP000036403"/>
    </source>
</evidence>
<dbReference type="InterPro" id="IPR015421">
    <property type="entry name" value="PyrdxlP-dep_Trfase_major"/>
</dbReference>
<dbReference type="GO" id="GO:0004758">
    <property type="term" value="F:serine C-palmitoyltransferase activity"/>
    <property type="evidence" value="ECO:0007669"/>
    <property type="project" value="UniProtKB-EC"/>
</dbReference>
<comment type="caution">
    <text evidence="21">The sequence shown here is derived from an EMBL/GenBank/DDBJ whole genome shotgun (WGS) entry which is preliminary data.</text>
</comment>
<dbReference type="GO" id="GO:0046513">
    <property type="term" value="P:ceramide biosynthetic process"/>
    <property type="evidence" value="ECO:0007669"/>
    <property type="project" value="TreeGrafter"/>
</dbReference>
<dbReference type="Pfam" id="PF04117">
    <property type="entry name" value="Mpv17_PMP22"/>
    <property type="match status" value="1"/>
</dbReference>
<dbReference type="Gene3D" id="3.40.640.10">
    <property type="entry name" value="Type I PLP-dependent aspartate aminotransferase-like (Major domain)"/>
    <property type="match status" value="1"/>
</dbReference>
<sequence length="564" mass="63293">MSTKFLFIESVEILRSTLPHYHTFLEVILVIWIGWFISKRRSSNHDSIPSKELVERKLAEYRPESLVPEPPEEHPSLNPKYITSKVGQRVTVNGKDCLNLGTHNYLGLSDSTEIVESAVTAIKKYGVGSCGPRGFYGTVDVHLELEERLANFMNAEEAIIYSYGFATVASAIPAYCKRNDLIFVDSQVNFAIQKGLDASRGNIQYFEHNNVQDLHNLLMKQMEADKQHPKKAAKAKRFLIIEGIYMNTGNICPLPELLDLCKKYKLRIFIDESISFGTIGLHGKGVTEYFNIPRSEIDMIMGSLEGAIGTIGGFCVGTSFVIDHQRLSGLGYCFSASQPPLLASAAITSLDIMENNLQIFQLLKDNALTIDSGLKEIPMLECSSFAESPLKHVYLKEKKDRAIEEKLLSAISRILMGLGDQIAQNFIENSKTINFVRTMEFAGIGLFISGPATRTWYGILDKYIGSKGYSVAMKKVACDQLLFAPTFIAVLLVAIGICQGKDIEKLKIKIQNEYSDILVNNYKLWPMVQLINFYLIPLHYQVLVVQSVALLWNSYISYRTSLEE</sequence>
<evidence type="ECO:0000256" key="8">
    <source>
        <dbReference type="ARBA" id="ARBA00022679"/>
    </source>
</evidence>
<dbReference type="InterPro" id="IPR015424">
    <property type="entry name" value="PyrdxlP-dep_Trfase"/>
</dbReference>
<proteinExistence type="inferred from homology"/>
<dbReference type="InterPro" id="IPR050087">
    <property type="entry name" value="AON_synthase_class-II"/>
</dbReference>
<evidence type="ECO:0000259" key="20">
    <source>
        <dbReference type="Pfam" id="PF00155"/>
    </source>
</evidence>